<feature type="transmembrane region" description="Helical" evidence="1">
    <location>
        <begin position="46"/>
        <end position="67"/>
    </location>
</feature>
<dbReference type="PANTHER" id="PTHR11785:SF528">
    <property type="entry name" value="AMINO ACID TRANSPORTER PROTEIN JHI-21"/>
    <property type="match status" value="1"/>
</dbReference>
<keyword evidence="1" id="KW-0472">Membrane</keyword>
<dbReference type="GO" id="GO:0015179">
    <property type="term" value="F:L-amino acid transmembrane transporter activity"/>
    <property type="evidence" value="ECO:0007669"/>
    <property type="project" value="TreeGrafter"/>
</dbReference>
<proteinExistence type="predicted"/>
<keyword evidence="1" id="KW-0812">Transmembrane</keyword>
<dbReference type="Gene3D" id="1.20.1740.10">
    <property type="entry name" value="Amino acid/polyamine transporter I"/>
    <property type="match status" value="1"/>
</dbReference>
<evidence type="ECO:0000256" key="1">
    <source>
        <dbReference type="SAM" id="Phobius"/>
    </source>
</evidence>
<dbReference type="AlphaFoldDB" id="A0AAD9IY80"/>
<reference evidence="2" key="1">
    <citation type="journal article" date="2023" name="Mol. Biol. Evol.">
        <title>Third-Generation Sequencing Reveals the Adaptive Role of the Epigenome in Three Deep-Sea Polychaetes.</title>
        <authorList>
            <person name="Perez M."/>
            <person name="Aroh O."/>
            <person name="Sun Y."/>
            <person name="Lan Y."/>
            <person name="Juniper S.K."/>
            <person name="Young C.R."/>
            <person name="Angers B."/>
            <person name="Qian P.Y."/>
        </authorList>
    </citation>
    <scope>NUCLEOTIDE SEQUENCE</scope>
    <source>
        <strain evidence="2">P08H-3</strain>
    </source>
</reference>
<evidence type="ECO:0000313" key="3">
    <source>
        <dbReference type="Proteomes" id="UP001208570"/>
    </source>
</evidence>
<keyword evidence="1" id="KW-1133">Transmembrane helix</keyword>
<accession>A0AAD9IY80</accession>
<evidence type="ECO:0000313" key="2">
    <source>
        <dbReference type="EMBL" id="KAK2142772.1"/>
    </source>
</evidence>
<keyword evidence="3" id="KW-1185">Reference proteome</keyword>
<dbReference type="InterPro" id="IPR050598">
    <property type="entry name" value="AminoAcid_Transporter"/>
</dbReference>
<protein>
    <submittedName>
        <fullName evidence="2">Uncharacterized protein</fullName>
    </submittedName>
</protein>
<gene>
    <name evidence="2" type="ORF">LSH36_915g00055</name>
</gene>
<feature type="non-terminal residue" evidence="2">
    <location>
        <position position="1"/>
    </location>
</feature>
<feature type="transmembrane region" description="Helical" evidence="1">
    <location>
        <begin position="12"/>
        <end position="34"/>
    </location>
</feature>
<dbReference type="Proteomes" id="UP001208570">
    <property type="component" value="Unassembled WGS sequence"/>
</dbReference>
<name>A0AAD9IY80_9ANNE</name>
<dbReference type="PANTHER" id="PTHR11785">
    <property type="entry name" value="AMINO ACID TRANSPORTER"/>
    <property type="match status" value="1"/>
</dbReference>
<comment type="caution">
    <text evidence="2">The sequence shown here is derived from an EMBL/GenBank/DDBJ whole genome shotgun (WGS) entry which is preliminary data.</text>
</comment>
<sequence length="103" mass="11760">MLCSSDIYILINYASFVESVFIGVSIVALIYLRWKQPKLDRPIKVNLFFPVFFLGIMGFLIIFPLFTNASECLFGLMMIATGVPVYLIAIAWKKKPRSFVELT</sequence>
<organism evidence="2 3">
    <name type="scientific">Paralvinella palmiformis</name>
    <dbReference type="NCBI Taxonomy" id="53620"/>
    <lineage>
        <taxon>Eukaryota</taxon>
        <taxon>Metazoa</taxon>
        <taxon>Spiralia</taxon>
        <taxon>Lophotrochozoa</taxon>
        <taxon>Annelida</taxon>
        <taxon>Polychaeta</taxon>
        <taxon>Sedentaria</taxon>
        <taxon>Canalipalpata</taxon>
        <taxon>Terebellida</taxon>
        <taxon>Terebelliformia</taxon>
        <taxon>Alvinellidae</taxon>
        <taxon>Paralvinella</taxon>
    </lineage>
</organism>
<feature type="transmembrane region" description="Helical" evidence="1">
    <location>
        <begin position="73"/>
        <end position="92"/>
    </location>
</feature>
<dbReference type="EMBL" id="JAODUP010000915">
    <property type="protein sequence ID" value="KAK2142772.1"/>
    <property type="molecule type" value="Genomic_DNA"/>
</dbReference>